<feature type="compositionally biased region" description="Basic and acidic residues" evidence="1">
    <location>
        <begin position="260"/>
        <end position="271"/>
    </location>
</feature>
<feature type="compositionally biased region" description="Polar residues" evidence="1">
    <location>
        <begin position="184"/>
        <end position="206"/>
    </location>
</feature>
<feature type="compositionally biased region" description="Low complexity" evidence="1">
    <location>
        <begin position="118"/>
        <end position="135"/>
    </location>
</feature>
<feature type="compositionally biased region" description="Polar residues" evidence="1">
    <location>
        <begin position="32"/>
        <end position="44"/>
    </location>
</feature>
<keyword evidence="3" id="KW-1185">Reference proteome</keyword>
<feature type="region of interest" description="Disordered" evidence="1">
    <location>
        <begin position="260"/>
        <end position="286"/>
    </location>
</feature>
<protein>
    <submittedName>
        <fullName evidence="2">Uncharacterized protein</fullName>
    </submittedName>
</protein>
<reference evidence="2 3" key="1">
    <citation type="submission" date="2014-04" db="EMBL/GenBank/DDBJ databases">
        <authorList>
            <consortium name="DOE Joint Genome Institute"/>
            <person name="Kuo A."/>
            <person name="Tarkka M."/>
            <person name="Buscot F."/>
            <person name="Kohler A."/>
            <person name="Nagy L.G."/>
            <person name="Floudas D."/>
            <person name="Copeland A."/>
            <person name="Barry K.W."/>
            <person name="Cichocki N."/>
            <person name="Veneault-Fourrey C."/>
            <person name="LaButti K."/>
            <person name="Lindquist E.A."/>
            <person name="Lipzen A."/>
            <person name="Lundell T."/>
            <person name="Morin E."/>
            <person name="Murat C."/>
            <person name="Sun H."/>
            <person name="Tunlid A."/>
            <person name="Henrissat B."/>
            <person name="Grigoriev I.V."/>
            <person name="Hibbett D.S."/>
            <person name="Martin F."/>
            <person name="Nordberg H.P."/>
            <person name="Cantor M.N."/>
            <person name="Hua S.X."/>
        </authorList>
    </citation>
    <scope>NUCLEOTIDE SEQUENCE [LARGE SCALE GENOMIC DNA]</scope>
    <source>
        <strain evidence="2 3">F 1598</strain>
    </source>
</reference>
<dbReference type="OrthoDB" id="3003645at2759"/>
<name>A0A0C3BF88_PILCF</name>
<evidence type="ECO:0000256" key="1">
    <source>
        <dbReference type="SAM" id="MobiDB-lite"/>
    </source>
</evidence>
<sequence>MSLDHAVSSDPGEQVRDCQTSTSRAPDGGFTTVATSTECSQTQDLVKPGSPQLIFSGRRQSSLSRTKPPPAAMPRMDLTHNIPLHSPTPLVGTPFDVNTNFEYPFPPDQDHPAGANIPTPTSRPPSTGSHHLLSSSPPPYIAKSISPLPVSASYTYSPAHPKMRSREPPIPPGLITKRRRMSESRSASNDSIRASSDATGDVSPTSWSYAISRSADNLPEQSNFGIRERKKDREVIGNGSVDLSRNVRINEAEAVDAAAIDRRENERRHGDNTPVSSGQAILESEK</sequence>
<feature type="region of interest" description="Disordered" evidence="1">
    <location>
        <begin position="1"/>
        <end position="206"/>
    </location>
</feature>
<accession>A0A0C3BF88</accession>
<dbReference type="InParanoid" id="A0A0C3BF88"/>
<evidence type="ECO:0000313" key="2">
    <source>
        <dbReference type="EMBL" id="KIM84973.1"/>
    </source>
</evidence>
<dbReference type="HOGENOM" id="CLU_973558_0_0_1"/>
<dbReference type="EMBL" id="KN832986">
    <property type="protein sequence ID" value="KIM84973.1"/>
    <property type="molecule type" value="Genomic_DNA"/>
</dbReference>
<organism evidence="2 3">
    <name type="scientific">Piloderma croceum (strain F 1598)</name>
    <dbReference type="NCBI Taxonomy" id="765440"/>
    <lineage>
        <taxon>Eukaryota</taxon>
        <taxon>Fungi</taxon>
        <taxon>Dikarya</taxon>
        <taxon>Basidiomycota</taxon>
        <taxon>Agaricomycotina</taxon>
        <taxon>Agaricomycetes</taxon>
        <taxon>Agaricomycetidae</taxon>
        <taxon>Atheliales</taxon>
        <taxon>Atheliaceae</taxon>
        <taxon>Piloderma</taxon>
    </lineage>
</organism>
<dbReference type="AlphaFoldDB" id="A0A0C3BF88"/>
<dbReference type="Proteomes" id="UP000054166">
    <property type="component" value="Unassembled WGS sequence"/>
</dbReference>
<reference evidence="3" key="2">
    <citation type="submission" date="2015-01" db="EMBL/GenBank/DDBJ databases">
        <title>Evolutionary Origins and Diversification of the Mycorrhizal Mutualists.</title>
        <authorList>
            <consortium name="DOE Joint Genome Institute"/>
            <consortium name="Mycorrhizal Genomics Consortium"/>
            <person name="Kohler A."/>
            <person name="Kuo A."/>
            <person name="Nagy L.G."/>
            <person name="Floudas D."/>
            <person name="Copeland A."/>
            <person name="Barry K.W."/>
            <person name="Cichocki N."/>
            <person name="Veneault-Fourrey C."/>
            <person name="LaButti K."/>
            <person name="Lindquist E.A."/>
            <person name="Lipzen A."/>
            <person name="Lundell T."/>
            <person name="Morin E."/>
            <person name="Murat C."/>
            <person name="Riley R."/>
            <person name="Ohm R."/>
            <person name="Sun H."/>
            <person name="Tunlid A."/>
            <person name="Henrissat B."/>
            <person name="Grigoriev I.V."/>
            <person name="Hibbett D.S."/>
            <person name="Martin F."/>
        </authorList>
    </citation>
    <scope>NUCLEOTIDE SEQUENCE [LARGE SCALE GENOMIC DNA]</scope>
    <source>
        <strain evidence="3">F 1598</strain>
    </source>
</reference>
<evidence type="ECO:0000313" key="3">
    <source>
        <dbReference type="Proteomes" id="UP000054166"/>
    </source>
</evidence>
<gene>
    <name evidence="2" type="ORF">PILCRDRAFT_817817</name>
</gene>
<proteinExistence type="predicted"/>